<dbReference type="STRING" id="666510.ASAC_0464"/>
<dbReference type="InterPro" id="IPR026022">
    <property type="entry name" value="PhoU_dom"/>
</dbReference>
<accession>D9Q0N3</accession>
<dbReference type="OrthoDB" id="40991at2157"/>
<dbReference type="InterPro" id="IPR038078">
    <property type="entry name" value="PhoU-like_sf"/>
</dbReference>
<dbReference type="AlphaFoldDB" id="D9Q0N3"/>
<dbReference type="Proteomes" id="UP000000346">
    <property type="component" value="Chromosome"/>
</dbReference>
<dbReference type="GO" id="GO:0003677">
    <property type="term" value="F:DNA binding"/>
    <property type="evidence" value="ECO:0007669"/>
    <property type="project" value="InterPro"/>
</dbReference>
<dbReference type="HOGENOM" id="CLU_069302_1_0_2"/>
<dbReference type="eggNOG" id="arCOG00318">
    <property type="taxonomic scope" value="Archaea"/>
</dbReference>
<organism evidence="2 3">
    <name type="scientific">Acidilobus saccharovorans (strain DSM 16705 / JCM 18335 / VKM B-2471 / 345-15)</name>
    <dbReference type="NCBI Taxonomy" id="666510"/>
    <lineage>
        <taxon>Archaea</taxon>
        <taxon>Thermoproteota</taxon>
        <taxon>Thermoprotei</taxon>
        <taxon>Acidilobales</taxon>
        <taxon>Acidilobaceae</taxon>
        <taxon>Acidilobus</taxon>
    </lineage>
</organism>
<dbReference type="PANTHER" id="PTHR42930:SF2">
    <property type="entry name" value="PHOU DOMAIN-CONTAINING PROTEIN"/>
    <property type="match status" value="1"/>
</dbReference>
<dbReference type="InParanoid" id="D9Q0N3"/>
<dbReference type="RefSeq" id="WP_013266383.1">
    <property type="nucleotide sequence ID" value="NC_014374.1"/>
</dbReference>
<dbReference type="SMART" id="SM00966">
    <property type="entry name" value="SpoVT_AbrB"/>
    <property type="match status" value="1"/>
</dbReference>
<reference evidence="2 3" key="1">
    <citation type="journal article" date="2010" name="Appl. Environ. Microbiol.">
        <title>The genome sequence of the crenarchaeon Acidilobus saccharovorans supports a new order, Acidilobales, and suggests an important ecological role in terrestrial acidic hot springs.</title>
        <authorList>
            <person name="Mardanov A.V."/>
            <person name="Svetlitchnyi V.A."/>
            <person name="Beletsky A.V."/>
            <person name="Prokofeva M.I."/>
            <person name="Bonch-Osmolovskaya E.A."/>
            <person name="Ravin N.V."/>
            <person name="Skryabin K.G."/>
        </authorList>
    </citation>
    <scope>NUCLEOTIDE SEQUENCE [LARGE SCALE GENOMIC DNA]</scope>
    <source>
        <strain evidence="3">DSM 16705 / JCM 18335 / VKM B-2471 / 345-15</strain>
    </source>
</reference>
<dbReference type="GO" id="GO:0030643">
    <property type="term" value="P:intracellular phosphate ion homeostasis"/>
    <property type="evidence" value="ECO:0007669"/>
    <property type="project" value="InterPro"/>
</dbReference>
<proteinExistence type="predicted"/>
<evidence type="ECO:0000259" key="1">
    <source>
        <dbReference type="SMART" id="SM00966"/>
    </source>
</evidence>
<gene>
    <name evidence="2" type="ordered locus">ASAC_0464</name>
</gene>
<protein>
    <submittedName>
        <fullName evidence="2">Phosphate uptake regulator, PhoU</fullName>
    </submittedName>
</protein>
<dbReference type="EMBL" id="CP001742">
    <property type="protein sequence ID" value="ADL18871.1"/>
    <property type="molecule type" value="Genomic_DNA"/>
</dbReference>
<dbReference type="KEGG" id="asc:ASAC_0464"/>
<dbReference type="Pfam" id="PF04014">
    <property type="entry name" value="MazE_antitoxin"/>
    <property type="match status" value="1"/>
</dbReference>
<sequence length="352" mass="39431">MQGQDEEGEASSFIVKRKVQITGGSTYIVSLPKEWAKVLNIDKGSEVLLELNPEGWIRLRSPNSASRSVERATEVVLRPNLSDAVLSMQIISAYLAGYDTINIKFDTQMAEAAERIANFVRTKTIGLELLEESNDQLTLKTVVDLTSISAHTAVENMIRVVKSMITDLSDVIEGLKQRDLLDAIIRRDDIVDKLYLYIFKQLNLALQGLMSPKELGMNALAEAINLYTMVKSLERIADQVVSIAQWLLDYNGQLTPEIRQLFDKVKLSVLSSIDLINTLSQEQILLMYESLHREAVWVAELYSKARASGCANECYPIFDGARRIVAQTIDLLEAMMGLNALRSLENRRAFAS</sequence>
<evidence type="ECO:0000313" key="3">
    <source>
        <dbReference type="Proteomes" id="UP000000346"/>
    </source>
</evidence>
<dbReference type="SUPFAM" id="SSF109755">
    <property type="entry name" value="PhoU-like"/>
    <property type="match status" value="1"/>
</dbReference>
<feature type="domain" description="SpoVT-AbrB" evidence="1">
    <location>
        <begin position="21"/>
        <end position="67"/>
    </location>
</feature>
<dbReference type="GO" id="GO:0045936">
    <property type="term" value="P:negative regulation of phosphate metabolic process"/>
    <property type="evidence" value="ECO:0007669"/>
    <property type="project" value="InterPro"/>
</dbReference>
<dbReference type="PANTHER" id="PTHR42930">
    <property type="entry name" value="PHOSPHATE-SPECIFIC TRANSPORT SYSTEM ACCESSORY PROTEIN PHOU"/>
    <property type="match status" value="1"/>
</dbReference>
<evidence type="ECO:0000313" key="2">
    <source>
        <dbReference type="EMBL" id="ADL18871.1"/>
    </source>
</evidence>
<keyword evidence="3" id="KW-1185">Reference proteome</keyword>
<dbReference type="InterPro" id="IPR007159">
    <property type="entry name" value="SpoVT-AbrB_dom"/>
</dbReference>
<name>D9Q0N3_ACIS3</name>
<dbReference type="GeneID" id="9498694"/>
<dbReference type="InterPro" id="IPR028366">
    <property type="entry name" value="PhoU"/>
</dbReference>
<dbReference type="Pfam" id="PF01895">
    <property type="entry name" value="PhoU"/>
    <property type="match status" value="1"/>
</dbReference>
<dbReference type="Gene3D" id="1.20.58.220">
    <property type="entry name" value="Phosphate transport system protein phou homolog 2, domain 2"/>
    <property type="match status" value="1"/>
</dbReference>